<sequence>MSDQGGDALVVEAPAYRRMATGSDLQLGIAAAFITIMIWASWLISVKMGVASSLTTFDLALMRYAAPALIFLPFLYRSWEKVRTVPKRILAGMVFGAGLPFFFLSSAGMHHAPVAHAGLLIPGTFPLFVTAIAVLVYKEALSKQRFIGLALIATGVCALVGLSFFNGNQDIWKGDLYFLAASFCWAVFTICLRVAGLPPLAATAILGLVSTVLLLLLYTLGVLESGMRLASIETLTGQFIVQAILVGLLTGFTYGFAINRIGAESTAAIGSLTPVMATLAAIPLLSESITMASALGIVLICLGVFCASGVKLPRKK</sequence>
<feature type="transmembrane region" description="Helical" evidence="6">
    <location>
        <begin position="114"/>
        <end position="137"/>
    </location>
</feature>
<feature type="transmembrane region" description="Helical" evidence="6">
    <location>
        <begin position="200"/>
        <end position="219"/>
    </location>
</feature>
<feature type="transmembrane region" description="Helical" evidence="6">
    <location>
        <begin position="88"/>
        <end position="108"/>
    </location>
</feature>
<dbReference type="Proteomes" id="UP001149719">
    <property type="component" value="Unassembled WGS sequence"/>
</dbReference>
<evidence type="ECO:0000256" key="6">
    <source>
        <dbReference type="SAM" id="Phobius"/>
    </source>
</evidence>
<keyword evidence="5 6" id="KW-0472">Membrane</keyword>
<evidence type="ECO:0000256" key="3">
    <source>
        <dbReference type="ARBA" id="ARBA00022692"/>
    </source>
</evidence>
<evidence type="ECO:0000256" key="2">
    <source>
        <dbReference type="ARBA" id="ARBA00022475"/>
    </source>
</evidence>
<name>A0ABT4JSL4_9GAMM</name>
<comment type="caution">
    <text evidence="8">The sequence shown here is derived from an EMBL/GenBank/DDBJ whole genome shotgun (WGS) entry which is preliminary data.</text>
</comment>
<evidence type="ECO:0000256" key="5">
    <source>
        <dbReference type="ARBA" id="ARBA00023136"/>
    </source>
</evidence>
<reference evidence="8" key="1">
    <citation type="submission" date="2022-12" db="EMBL/GenBank/DDBJ databases">
        <title>Marinomonas 15G1-11 sp. nov, isolated from marine algae.</title>
        <authorList>
            <person name="Butt M."/>
            <person name="Choi D.G."/>
            <person name="Kim J.M."/>
            <person name="Lee J.K."/>
            <person name="Baek J.H."/>
            <person name="Jeon C.O."/>
        </authorList>
    </citation>
    <scope>NUCLEOTIDE SEQUENCE</scope>
    <source>
        <strain evidence="8">15G1-11</strain>
    </source>
</reference>
<evidence type="ECO:0000259" key="7">
    <source>
        <dbReference type="Pfam" id="PF00892"/>
    </source>
</evidence>
<dbReference type="InterPro" id="IPR037185">
    <property type="entry name" value="EmrE-like"/>
</dbReference>
<keyword evidence="9" id="KW-1185">Reference proteome</keyword>
<dbReference type="SUPFAM" id="SSF103481">
    <property type="entry name" value="Multidrug resistance efflux transporter EmrE"/>
    <property type="match status" value="2"/>
</dbReference>
<feature type="transmembrane region" description="Helical" evidence="6">
    <location>
        <begin position="291"/>
        <end position="310"/>
    </location>
</feature>
<dbReference type="Gene3D" id="1.10.3730.20">
    <property type="match status" value="1"/>
</dbReference>
<accession>A0ABT4JSL4</accession>
<keyword evidence="4 6" id="KW-1133">Transmembrane helix</keyword>
<gene>
    <name evidence="8" type="ORF">O1D97_06605</name>
</gene>
<feature type="domain" description="EamA" evidence="7">
    <location>
        <begin position="173"/>
        <end position="307"/>
    </location>
</feature>
<organism evidence="8 9">
    <name type="scientific">Marinomonas phaeophyticola</name>
    <dbReference type="NCBI Taxonomy" id="3004091"/>
    <lineage>
        <taxon>Bacteria</taxon>
        <taxon>Pseudomonadati</taxon>
        <taxon>Pseudomonadota</taxon>
        <taxon>Gammaproteobacteria</taxon>
        <taxon>Oceanospirillales</taxon>
        <taxon>Oceanospirillaceae</taxon>
        <taxon>Marinomonas</taxon>
    </lineage>
</organism>
<comment type="subcellular location">
    <subcellularLocation>
        <location evidence="1">Cell membrane</location>
        <topology evidence="1">Multi-pass membrane protein</topology>
    </subcellularLocation>
</comment>
<feature type="transmembrane region" description="Helical" evidence="6">
    <location>
        <begin position="177"/>
        <end position="195"/>
    </location>
</feature>
<dbReference type="EMBL" id="JAPUBN010000013">
    <property type="protein sequence ID" value="MCZ2721325.1"/>
    <property type="molecule type" value="Genomic_DNA"/>
</dbReference>
<proteinExistence type="predicted"/>
<keyword evidence="3 6" id="KW-0812">Transmembrane</keyword>
<dbReference type="PANTHER" id="PTHR42920:SF11">
    <property type="entry name" value="INNER MEMBRANE PROTEIN YTFF"/>
    <property type="match status" value="1"/>
</dbReference>
<evidence type="ECO:0000313" key="9">
    <source>
        <dbReference type="Proteomes" id="UP001149719"/>
    </source>
</evidence>
<feature type="domain" description="EamA" evidence="7">
    <location>
        <begin position="27"/>
        <end position="159"/>
    </location>
</feature>
<feature type="transmembrane region" description="Helical" evidence="6">
    <location>
        <begin position="146"/>
        <end position="165"/>
    </location>
</feature>
<evidence type="ECO:0000313" key="8">
    <source>
        <dbReference type="EMBL" id="MCZ2721325.1"/>
    </source>
</evidence>
<evidence type="ECO:0000256" key="4">
    <source>
        <dbReference type="ARBA" id="ARBA00022989"/>
    </source>
</evidence>
<keyword evidence="2" id="KW-1003">Cell membrane</keyword>
<dbReference type="InterPro" id="IPR000620">
    <property type="entry name" value="EamA_dom"/>
</dbReference>
<feature type="transmembrane region" description="Helical" evidence="6">
    <location>
        <begin position="239"/>
        <end position="258"/>
    </location>
</feature>
<dbReference type="Pfam" id="PF00892">
    <property type="entry name" value="EamA"/>
    <property type="match status" value="2"/>
</dbReference>
<dbReference type="RefSeq" id="WP_269124006.1">
    <property type="nucleotide sequence ID" value="NZ_JAPUBN010000013.1"/>
</dbReference>
<protein>
    <submittedName>
        <fullName evidence="8">DMT family transporter</fullName>
    </submittedName>
</protein>
<evidence type="ECO:0000256" key="1">
    <source>
        <dbReference type="ARBA" id="ARBA00004651"/>
    </source>
</evidence>
<feature type="transmembrane region" description="Helical" evidence="6">
    <location>
        <begin position="25"/>
        <end position="44"/>
    </location>
</feature>
<dbReference type="PANTHER" id="PTHR42920">
    <property type="entry name" value="OS03G0707200 PROTEIN-RELATED"/>
    <property type="match status" value="1"/>
</dbReference>
<feature type="transmembrane region" description="Helical" evidence="6">
    <location>
        <begin position="56"/>
        <end position="76"/>
    </location>
</feature>
<feature type="transmembrane region" description="Helical" evidence="6">
    <location>
        <begin position="265"/>
        <end position="285"/>
    </location>
</feature>
<dbReference type="InterPro" id="IPR051258">
    <property type="entry name" value="Diverse_Substrate_Transporter"/>
</dbReference>